<organism evidence="2 3">
    <name type="scientific">Daldinia eschscholtzii</name>
    <dbReference type="NCBI Taxonomy" id="292717"/>
    <lineage>
        <taxon>Eukaryota</taxon>
        <taxon>Fungi</taxon>
        <taxon>Dikarya</taxon>
        <taxon>Ascomycota</taxon>
        <taxon>Pezizomycotina</taxon>
        <taxon>Sordariomycetes</taxon>
        <taxon>Xylariomycetidae</taxon>
        <taxon>Xylariales</taxon>
        <taxon>Hypoxylaceae</taxon>
        <taxon>Daldinia</taxon>
    </lineage>
</organism>
<feature type="compositionally biased region" description="Polar residues" evidence="1">
    <location>
        <begin position="348"/>
        <end position="361"/>
    </location>
</feature>
<feature type="compositionally biased region" description="Basic and acidic residues" evidence="1">
    <location>
        <begin position="337"/>
        <end position="347"/>
    </location>
</feature>
<feature type="region of interest" description="Disordered" evidence="1">
    <location>
        <begin position="459"/>
        <end position="487"/>
    </location>
</feature>
<dbReference type="Proteomes" id="UP001369815">
    <property type="component" value="Unassembled WGS sequence"/>
</dbReference>
<protein>
    <submittedName>
        <fullName evidence="2">Uncharacterized protein</fullName>
    </submittedName>
</protein>
<feature type="region of interest" description="Disordered" evidence="1">
    <location>
        <begin position="314"/>
        <end position="361"/>
    </location>
</feature>
<evidence type="ECO:0000256" key="1">
    <source>
        <dbReference type="SAM" id="MobiDB-lite"/>
    </source>
</evidence>
<accession>A0AAX6M952</accession>
<comment type="caution">
    <text evidence="2">The sequence shown here is derived from an EMBL/GenBank/DDBJ whole genome shotgun (WGS) entry which is preliminary data.</text>
</comment>
<gene>
    <name evidence="2" type="ORF">Daesc_009254</name>
</gene>
<feature type="region of interest" description="Disordered" evidence="1">
    <location>
        <begin position="658"/>
        <end position="689"/>
    </location>
</feature>
<feature type="compositionally biased region" description="Pro residues" evidence="1">
    <location>
        <begin position="465"/>
        <end position="476"/>
    </location>
</feature>
<feature type="region of interest" description="Disordered" evidence="1">
    <location>
        <begin position="1"/>
        <end position="62"/>
    </location>
</feature>
<dbReference type="AlphaFoldDB" id="A0AAX6M952"/>
<sequence>MALPLSLHHDEDRSVLLSDSEDDDLLPTPRKVREPARSLSRDREEAMRQKAKDAAASVPTHPIPAMQPAFSESLIEVTNSPAFSKPKLRFASARERRNYLLDGAKGEGLHYDLWRYRPGQKYHELWKLLAQISFGVYLLLNGIANSNEQVVNILQGHIDEVDEFLETILEDVNLAIHDIRERIDHLKLPVQNVETFEQMLEDRNFRLQVVTGNEKIEHIISRTTTSLEAMVQDIGEGIGATKEFAAYLGDQQDGTWQQQRPDIGEIFDAMRGNAQGWYKAFLELQRTTSHLRTLLNKLDRIVSEMNYRAGEASVVPFSSPTDQPLPKSGSRNSSMRSSDRWLPKYELSKSTSQRSVAGSTGTRETLMIVQYNAPIEPMSPVELEADTVPRMAITIEEGIEPAEEEKEEKKEEPPADEGLYILQPRTYTPQPPAPVPSPRIQDSSFEDLPIQDLQIEDPLIENPPIEDPPIQDPPIAMPEEQPKRTSLRQRLSLKGSNLPEAIQVPSRNAPELQRPVFLDAQYQSPGYLPSRAYQGPDSAYGSDNEARQPIRSMTEYGDMIPPPVFSTAALPSPRSERQHYFPVRASPHSPLQQRPWTAGTHVHEGHLRNQPSAMGMSMLSHVTTINPETQKTVKKKRSAFGWLKKAFSLDDEERAEFEARRAQQAPNPYYESRSPKYLDGKRVPDYRRR</sequence>
<name>A0AAX6M952_9PEZI</name>
<feature type="compositionally biased region" description="Basic and acidic residues" evidence="1">
    <location>
        <begin position="31"/>
        <end position="53"/>
    </location>
</feature>
<keyword evidence="3" id="KW-1185">Reference proteome</keyword>
<reference evidence="2 3" key="1">
    <citation type="journal article" date="2024" name="Front Chem Biol">
        <title>Unveiling the potential of Daldinia eschscholtzii MFLUCC 19-0629 through bioactivity and bioinformatics studies for enhanced sustainable agriculture production.</title>
        <authorList>
            <person name="Brooks S."/>
            <person name="Weaver J.A."/>
            <person name="Klomchit A."/>
            <person name="Alharthi S.A."/>
            <person name="Onlamun T."/>
            <person name="Nurani R."/>
            <person name="Vong T.K."/>
            <person name="Alberti F."/>
            <person name="Greco C."/>
        </authorList>
    </citation>
    <scope>NUCLEOTIDE SEQUENCE [LARGE SCALE GENOMIC DNA]</scope>
    <source>
        <strain evidence="2">MFLUCC 19-0629</strain>
    </source>
</reference>
<evidence type="ECO:0000313" key="3">
    <source>
        <dbReference type="Proteomes" id="UP001369815"/>
    </source>
</evidence>
<proteinExistence type="predicted"/>
<dbReference type="EMBL" id="JBANMG010000009">
    <property type="protein sequence ID" value="KAK6949180.1"/>
    <property type="molecule type" value="Genomic_DNA"/>
</dbReference>
<evidence type="ECO:0000313" key="2">
    <source>
        <dbReference type="EMBL" id="KAK6949180.1"/>
    </source>
</evidence>
<feature type="region of interest" description="Disordered" evidence="1">
    <location>
        <begin position="424"/>
        <end position="443"/>
    </location>
</feature>
<feature type="compositionally biased region" description="Basic and acidic residues" evidence="1">
    <location>
        <begin position="673"/>
        <end position="689"/>
    </location>
</feature>